<dbReference type="Pfam" id="PF00535">
    <property type="entry name" value="Glycos_transf_2"/>
    <property type="match status" value="1"/>
</dbReference>
<gene>
    <name evidence="2" type="ORF">DWY46_17345</name>
</gene>
<dbReference type="EMBL" id="QRUH01000021">
    <property type="protein sequence ID" value="RGR45179.1"/>
    <property type="molecule type" value="Genomic_DNA"/>
</dbReference>
<name>A0A412ELH7_9FIRM</name>
<dbReference type="Gene3D" id="3.90.550.10">
    <property type="entry name" value="Spore Coat Polysaccharide Biosynthesis Protein SpsA, Chain A"/>
    <property type="match status" value="1"/>
</dbReference>
<evidence type="ECO:0000313" key="3">
    <source>
        <dbReference type="Proteomes" id="UP000285839"/>
    </source>
</evidence>
<dbReference type="InterPro" id="IPR001173">
    <property type="entry name" value="Glyco_trans_2-like"/>
</dbReference>
<protein>
    <submittedName>
        <fullName evidence="2">Glycosyltransferase</fullName>
    </submittedName>
</protein>
<dbReference type="InterPro" id="IPR029044">
    <property type="entry name" value="Nucleotide-diphossugar_trans"/>
</dbReference>
<dbReference type="RefSeq" id="WP_117639317.1">
    <property type="nucleotide sequence ID" value="NZ_QRUH01000021.1"/>
</dbReference>
<dbReference type="PANTHER" id="PTHR22916">
    <property type="entry name" value="GLYCOSYLTRANSFERASE"/>
    <property type="match status" value="1"/>
</dbReference>
<reference evidence="2 3" key="1">
    <citation type="submission" date="2018-08" db="EMBL/GenBank/DDBJ databases">
        <title>A genome reference for cultivated species of the human gut microbiota.</title>
        <authorList>
            <person name="Zou Y."/>
            <person name="Xue W."/>
            <person name="Luo G."/>
        </authorList>
    </citation>
    <scope>NUCLEOTIDE SEQUENCE [LARGE SCALE GENOMIC DNA]</scope>
    <source>
        <strain evidence="2 3">AF25-21</strain>
    </source>
</reference>
<feature type="domain" description="Glycosyltransferase 2-like" evidence="1">
    <location>
        <begin position="10"/>
        <end position="174"/>
    </location>
</feature>
<dbReference type="GO" id="GO:0016758">
    <property type="term" value="F:hexosyltransferase activity"/>
    <property type="evidence" value="ECO:0007669"/>
    <property type="project" value="UniProtKB-ARBA"/>
</dbReference>
<dbReference type="Proteomes" id="UP000285839">
    <property type="component" value="Unassembled WGS sequence"/>
</dbReference>
<accession>A0A412ELH7</accession>
<organism evidence="2 3">
    <name type="scientific">Blautia obeum</name>
    <dbReference type="NCBI Taxonomy" id="40520"/>
    <lineage>
        <taxon>Bacteria</taxon>
        <taxon>Bacillati</taxon>
        <taxon>Bacillota</taxon>
        <taxon>Clostridia</taxon>
        <taxon>Lachnospirales</taxon>
        <taxon>Lachnospiraceae</taxon>
        <taxon>Blautia</taxon>
    </lineage>
</organism>
<evidence type="ECO:0000259" key="1">
    <source>
        <dbReference type="Pfam" id="PF00535"/>
    </source>
</evidence>
<dbReference type="PANTHER" id="PTHR22916:SF3">
    <property type="entry name" value="UDP-GLCNAC:BETAGAL BETA-1,3-N-ACETYLGLUCOSAMINYLTRANSFERASE-LIKE PROTEIN 1"/>
    <property type="match status" value="1"/>
</dbReference>
<evidence type="ECO:0000313" key="2">
    <source>
        <dbReference type="EMBL" id="RGR45179.1"/>
    </source>
</evidence>
<dbReference type="SUPFAM" id="SSF53448">
    <property type="entry name" value="Nucleotide-diphospho-sugar transferases"/>
    <property type="match status" value="1"/>
</dbReference>
<comment type="caution">
    <text evidence="2">The sequence shown here is derived from an EMBL/GenBank/DDBJ whole genome shotgun (WGS) entry which is preliminary data.</text>
</comment>
<dbReference type="AlphaFoldDB" id="A0A412ELH7"/>
<keyword evidence="2" id="KW-0808">Transferase</keyword>
<proteinExistence type="predicted"/>
<sequence>MCKEVPCIAVILGTYNGEEFVEEQILSILKQKDVLVHIFARDDGSNDRTVDILQKYERNYLNFHLMNEGKIINKGIKDNFICTLKWALSFPDNFEYFAFSDQDDVWEERKLISGINKIKNSTNENGALYYSNKTIVDKRLDILYQEKFYEKNSFSNFYFVSHAYGCTMVFNRKLAILGSKYISNAAHFHDDWIHRLAICLNSEIIFDENSYILYRQHGNNTCGTFATSSKSIIHLLKRTIEFMTVGGGYNRAKLSEDILREYSDRIDDLNRNKLRTIIEYKNSFLNKIKLINSAELTNKKLKEIVVWKIKVLIGYF</sequence>